<dbReference type="EMBL" id="AHSR01000016">
    <property type="protein sequence ID" value="EMC24672.1"/>
    <property type="molecule type" value="Genomic_DNA"/>
</dbReference>
<evidence type="ECO:0000313" key="2">
    <source>
        <dbReference type="EMBL" id="EMC24672.1"/>
    </source>
</evidence>
<keyword evidence="1" id="KW-0812">Transmembrane</keyword>
<feature type="transmembrane region" description="Helical" evidence="1">
    <location>
        <begin position="30"/>
        <end position="48"/>
    </location>
</feature>
<evidence type="ECO:0000313" key="3">
    <source>
        <dbReference type="Proteomes" id="UP000011676"/>
    </source>
</evidence>
<reference evidence="2 3" key="1">
    <citation type="journal article" date="2013" name="Mol. Biol. Evol.">
        <title>Evolutionary and population genomics of the cavity causing bacteria Streptococcus mutans.</title>
        <authorList>
            <person name="Cornejo O.E."/>
            <person name="Lefebure T."/>
            <person name="Pavinski Bitar P.D."/>
            <person name="Lang P."/>
            <person name="Richards V.P."/>
            <person name="Eilertson K."/>
            <person name="Do T."/>
            <person name="Beighton D."/>
            <person name="Zeng L."/>
            <person name="Ahn S.J."/>
            <person name="Burne R.A."/>
            <person name="Siepel A."/>
            <person name="Bustamante C.D."/>
            <person name="Stanhope M.J."/>
        </authorList>
    </citation>
    <scope>NUCLEOTIDE SEQUENCE [LARGE SCALE GENOMIC DNA]</scope>
    <source>
        <strain evidence="2 3">SM6</strain>
    </source>
</reference>
<dbReference type="AlphaFoldDB" id="A0A829BK60"/>
<organism evidence="2 3">
    <name type="scientific">Streptococcus mutans SM6</name>
    <dbReference type="NCBI Taxonomy" id="857119"/>
    <lineage>
        <taxon>Bacteria</taxon>
        <taxon>Bacillati</taxon>
        <taxon>Bacillota</taxon>
        <taxon>Bacilli</taxon>
        <taxon>Lactobacillales</taxon>
        <taxon>Streptococcaceae</taxon>
        <taxon>Streptococcus</taxon>
    </lineage>
</organism>
<name>A0A829BK60_STRMG</name>
<gene>
    <name evidence="2" type="ORF">SMU82_04126</name>
</gene>
<protein>
    <submittedName>
        <fullName evidence="2">Uncharacterized protein</fullName>
    </submittedName>
</protein>
<keyword evidence="1" id="KW-1133">Transmembrane helix</keyword>
<accession>A0A829BK60</accession>
<proteinExistence type="predicted"/>
<comment type="caution">
    <text evidence="2">The sequence shown here is derived from an EMBL/GenBank/DDBJ whole genome shotgun (WGS) entry which is preliminary data.</text>
</comment>
<sequence>MKLNITATDKSKNQHFNYSLELSSKQVQNTTLIICGTVLLGILFKSYLKSQKSV</sequence>
<dbReference type="Proteomes" id="UP000011676">
    <property type="component" value="Unassembled WGS sequence"/>
</dbReference>
<evidence type="ECO:0000256" key="1">
    <source>
        <dbReference type="SAM" id="Phobius"/>
    </source>
</evidence>
<keyword evidence="1" id="KW-0472">Membrane</keyword>